<dbReference type="SUPFAM" id="SSF56235">
    <property type="entry name" value="N-terminal nucleophile aminohydrolases (Ntn hydrolases)"/>
    <property type="match status" value="1"/>
</dbReference>
<dbReference type="Gene3D" id="3.30.160.60">
    <property type="entry name" value="Classic Zinc Finger"/>
    <property type="match status" value="1"/>
</dbReference>
<evidence type="ECO:0000256" key="1">
    <source>
        <dbReference type="ARBA" id="ARBA00010872"/>
    </source>
</evidence>
<accession>A0ABQ9DY74</accession>
<sequence>MYQCWLCPSNFRTRRDLKNHVVPKPHAALSVVCPWCYEEEKSFNRTLDLKAHVEKKHKTTYQSLPVDLLTENNCFWLALKPSDYGRVVSPTDSHSSSAIQARSIILEWIKKGSKQTRSKDDWLNGWWKREVIKSPTPERVGDSPVMGAGSYAKNGVGAAVATGDGDVMMRFLPS</sequence>
<proteinExistence type="inferred from homology"/>
<comment type="caution">
    <text evidence="3">The sequence shown here is derived from an EMBL/GenBank/DDBJ whole genome shotgun (WGS) entry which is preliminary data.</text>
</comment>
<dbReference type="InterPro" id="IPR000246">
    <property type="entry name" value="Peptidase_T2"/>
</dbReference>
<evidence type="ECO:0000313" key="3">
    <source>
        <dbReference type="EMBL" id="KAJ8298234.1"/>
    </source>
</evidence>
<feature type="domain" description="C2H2-type" evidence="2">
    <location>
        <begin position="4"/>
        <end position="26"/>
    </location>
</feature>
<evidence type="ECO:0000259" key="2">
    <source>
        <dbReference type="PROSITE" id="PS00028"/>
    </source>
</evidence>
<dbReference type="Proteomes" id="UP001217089">
    <property type="component" value="Unassembled WGS sequence"/>
</dbReference>
<name>A0ABQ9DY74_TEGGR</name>
<protein>
    <recommendedName>
        <fullName evidence="2">C2H2-type domain-containing protein</fullName>
    </recommendedName>
</protein>
<dbReference type="EMBL" id="JARBDR010000923">
    <property type="protein sequence ID" value="KAJ8298234.1"/>
    <property type="molecule type" value="Genomic_DNA"/>
</dbReference>
<comment type="similarity">
    <text evidence="1">Belongs to the Ntn-hydrolase family.</text>
</comment>
<evidence type="ECO:0000313" key="4">
    <source>
        <dbReference type="Proteomes" id="UP001217089"/>
    </source>
</evidence>
<organism evidence="3 4">
    <name type="scientific">Tegillarca granosa</name>
    <name type="common">Malaysian cockle</name>
    <name type="synonym">Anadara granosa</name>
    <dbReference type="NCBI Taxonomy" id="220873"/>
    <lineage>
        <taxon>Eukaryota</taxon>
        <taxon>Metazoa</taxon>
        <taxon>Spiralia</taxon>
        <taxon>Lophotrochozoa</taxon>
        <taxon>Mollusca</taxon>
        <taxon>Bivalvia</taxon>
        <taxon>Autobranchia</taxon>
        <taxon>Pteriomorphia</taxon>
        <taxon>Arcoida</taxon>
        <taxon>Arcoidea</taxon>
        <taxon>Arcidae</taxon>
        <taxon>Tegillarca</taxon>
    </lineage>
</organism>
<keyword evidence="4" id="KW-1185">Reference proteome</keyword>
<reference evidence="3 4" key="1">
    <citation type="submission" date="2022-12" db="EMBL/GenBank/DDBJ databases">
        <title>Chromosome-level genome of Tegillarca granosa.</title>
        <authorList>
            <person name="Kim J."/>
        </authorList>
    </citation>
    <scope>NUCLEOTIDE SEQUENCE [LARGE SCALE GENOMIC DNA]</scope>
    <source>
        <strain evidence="3">Teg-2019</strain>
        <tissue evidence="3">Adductor muscle</tissue>
    </source>
</reference>
<dbReference type="InterPro" id="IPR029055">
    <property type="entry name" value="Ntn_hydrolases_N"/>
</dbReference>
<dbReference type="Pfam" id="PF01112">
    <property type="entry name" value="Asparaginase_2"/>
    <property type="match status" value="1"/>
</dbReference>
<gene>
    <name evidence="3" type="ORF">KUTeg_024765</name>
</gene>
<dbReference type="PROSITE" id="PS00028">
    <property type="entry name" value="ZINC_FINGER_C2H2_1"/>
    <property type="match status" value="1"/>
</dbReference>
<dbReference type="SMART" id="SM00355">
    <property type="entry name" value="ZnF_C2H2"/>
    <property type="match status" value="2"/>
</dbReference>
<dbReference type="InterPro" id="IPR013087">
    <property type="entry name" value="Znf_C2H2_type"/>
</dbReference>
<dbReference type="Gene3D" id="3.60.20.30">
    <property type="entry name" value="(Glycosyl)asparaginase"/>
    <property type="match status" value="1"/>
</dbReference>